<dbReference type="InterPro" id="IPR027484">
    <property type="entry name" value="PInositol-4-P-5-kinase_N"/>
</dbReference>
<dbReference type="Pfam" id="PF01504">
    <property type="entry name" value="PIP5K"/>
    <property type="match status" value="1"/>
</dbReference>
<dbReference type="Gene3D" id="3.30.800.10">
    <property type="entry name" value="Phosphatidylinositol Phosphate Kinase II Beta"/>
    <property type="match status" value="1"/>
</dbReference>
<protein>
    <recommendedName>
        <fullName evidence="2">PIPK domain-containing protein</fullName>
    </recommendedName>
</protein>
<dbReference type="GO" id="GO:0046488">
    <property type="term" value="P:phosphatidylinositol metabolic process"/>
    <property type="evidence" value="ECO:0007669"/>
    <property type="project" value="InterPro"/>
</dbReference>
<dbReference type="OrthoDB" id="70770at2759"/>
<evidence type="ECO:0000259" key="2">
    <source>
        <dbReference type="Pfam" id="PF01504"/>
    </source>
</evidence>
<dbReference type="STRING" id="42249.A0A317SUM8"/>
<reference evidence="3 4" key="1">
    <citation type="submission" date="2018-03" db="EMBL/GenBank/DDBJ databases">
        <title>Genomes of Pezizomycetes fungi and the evolution of truffles.</title>
        <authorList>
            <person name="Murat C."/>
            <person name="Payen T."/>
            <person name="Noel B."/>
            <person name="Kuo A."/>
            <person name="Martin F.M."/>
        </authorList>
    </citation>
    <scope>NUCLEOTIDE SEQUENCE [LARGE SCALE GENOMIC DNA]</scope>
    <source>
        <strain evidence="3">091103-1</strain>
    </source>
</reference>
<dbReference type="Proteomes" id="UP000246991">
    <property type="component" value="Unassembled WGS sequence"/>
</dbReference>
<dbReference type="EMBL" id="PYWC01000017">
    <property type="protein sequence ID" value="PWW78129.1"/>
    <property type="molecule type" value="Genomic_DNA"/>
</dbReference>
<keyword evidence="4" id="KW-1185">Reference proteome</keyword>
<comment type="caution">
    <text evidence="3">The sequence shown here is derived from an EMBL/GenBank/DDBJ whole genome shotgun (WGS) entry which is preliminary data.</text>
</comment>
<feature type="domain" description="PIPK" evidence="2">
    <location>
        <begin position="151"/>
        <end position="251"/>
    </location>
</feature>
<keyword evidence="1" id="KW-0812">Transmembrane</keyword>
<evidence type="ECO:0000313" key="4">
    <source>
        <dbReference type="Proteomes" id="UP000246991"/>
    </source>
</evidence>
<dbReference type="SUPFAM" id="SSF56104">
    <property type="entry name" value="SAICAR synthase-like"/>
    <property type="match status" value="1"/>
</dbReference>
<gene>
    <name evidence="3" type="ORF">C7212DRAFT_293818</name>
</gene>
<evidence type="ECO:0000256" key="1">
    <source>
        <dbReference type="SAM" id="Phobius"/>
    </source>
</evidence>
<dbReference type="AlphaFoldDB" id="A0A317SUM8"/>
<keyword evidence="1" id="KW-1133">Transmembrane helix</keyword>
<keyword evidence="1" id="KW-0472">Membrane</keyword>
<organism evidence="3 4">
    <name type="scientific">Tuber magnatum</name>
    <name type="common">white Piedmont truffle</name>
    <dbReference type="NCBI Taxonomy" id="42249"/>
    <lineage>
        <taxon>Eukaryota</taxon>
        <taxon>Fungi</taxon>
        <taxon>Dikarya</taxon>
        <taxon>Ascomycota</taxon>
        <taxon>Pezizomycotina</taxon>
        <taxon>Pezizomycetes</taxon>
        <taxon>Pezizales</taxon>
        <taxon>Tuberaceae</taxon>
        <taxon>Tuber</taxon>
    </lineage>
</organism>
<name>A0A317SUM8_9PEZI</name>
<dbReference type="GO" id="GO:0052742">
    <property type="term" value="F:phosphatidylinositol kinase activity"/>
    <property type="evidence" value="ECO:0007669"/>
    <property type="project" value="InterPro"/>
</dbReference>
<proteinExistence type="predicted"/>
<dbReference type="InterPro" id="IPR002498">
    <property type="entry name" value="PInositol-4-P-4/5-kinase_core"/>
</dbReference>
<sequence length="322" mass="36347">MVHLVMANDAKLKLLNSPGGEHGGPQSCDWAHMSNKGFLARLVLLLFSTKYKIDMTVHSILKPFRDPLASGDELQLQTEEMDCLAGVPHNNQWRSPEVRRNFNLVTFFSLYYAYFHRAAPLLFYHLRKDIFKLDEEHYQNQFTKKLCPADGLGFSGSLFFYSDDKGLIVKSIGRRFEHAFLYGTLMNPLGKYYRECLGTLLSEITGVLYTFDHRLGECLGVSPSHYIVMANVLEELDKGKGCKKWGLKPQGFFEPIRDLVPDDVKAKAAKSGLADGLDEEIVLGRKQKAHLMCALLLFVCSYPFVLGINGLVGESWKQTPPS</sequence>
<feature type="transmembrane region" description="Helical" evidence="1">
    <location>
        <begin position="291"/>
        <end position="312"/>
    </location>
</feature>
<accession>A0A317SUM8</accession>
<evidence type="ECO:0000313" key="3">
    <source>
        <dbReference type="EMBL" id="PWW78129.1"/>
    </source>
</evidence>